<reference evidence="19" key="2">
    <citation type="submission" date="2020-09" db="EMBL/GenBank/DDBJ databases">
        <authorList>
            <person name="Sun Q."/>
            <person name="Kim S."/>
        </authorList>
    </citation>
    <scope>NUCLEOTIDE SEQUENCE</scope>
    <source>
        <strain evidence="19">KCTC 23310</strain>
    </source>
</reference>
<evidence type="ECO:0000256" key="14">
    <source>
        <dbReference type="PROSITE-ProRule" id="PRU01360"/>
    </source>
</evidence>
<dbReference type="Proteomes" id="UP000638981">
    <property type="component" value="Unassembled WGS sequence"/>
</dbReference>
<evidence type="ECO:0000256" key="12">
    <source>
        <dbReference type="ARBA" id="ARBA00023170"/>
    </source>
</evidence>
<evidence type="ECO:0000256" key="10">
    <source>
        <dbReference type="ARBA" id="ARBA00023077"/>
    </source>
</evidence>
<keyword evidence="11 14" id="KW-0472">Membrane</keyword>
<keyword evidence="8" id="KW-0408">Iron</keyword>
<accession>A0A918TSU3</accession>
<dbReference type="AlphaFoldDB" id="A0A918TSU3"/>
<dbReference type="RefSeq" id="WP_189412051.1">
    <property type="nucleotide sequence ID" value="NZ_BMYJ01000007.1"/>
</dbReference>
<dbReference type="GO" id="GO:0015344">
    <property type="term" value="F:siderophore uptake transmembrane transporter activity"/>
    <property type="evidence" value="ECO:0007669"/>
    <property type="project" value="TreeGrafter"/>
</dbReference>
<evidence type="ECO:0000256" key="6">
    <source>
        <dbReference type="ARBA" id="ARBA00022692"/>
    </source>
</evidence>
<gene>
    <name evidence="19" type="primary">fhuA</name>
    <name evidence="19" type="ORF">GCM10007315_25380</name>
</gene>
<comment type="caution">
    <text evidence="19">The sequence shown here is derived from an EMBL/GenBank/DDBJ whole genome shotgun (WGS) entry which is preliminary data.</text>
</comment>
<dbReference type="GO" id="GO:0038023">
    <property type="term" value="F:signaling receptor activity"/>
    <property type="evidence" value="ECO:0007669"/>
    <property type="project" value="InterPro"/>
</dbReference>
<dbReference type="InterPro" id="IPR012910">
    <property type="entry name" value="Plug_dom"/>
</dbReference>
<dbReference type="GO" id="GO:0009279">
    <property type="term" value="C:cell outer membrane"/>
    <property type="evidence" value="ECO:0007669"/>
    <property type="project" value="UniProtKB-SubCell"/>
</dbReference>
<feature type="domain" description="TonB-dependent receptor-like beta-barrel" evidence="17">
    <location>
        <begin position="238"/>
        <end position="685"/>
    </location>
</feature>
<evidence type="ECO:0000256" key="3">
    <source>
        <dbReference type="ARBA" id="ARBA00022448"/>
    </source>
</evidence>
<feature type="domain" description="TonB-dependent receptor plug" evidence="18">
    <location>
        <begin position="64"/>
        <end position="166"/>
    </location>
</feature>
<organism evidence="19 20">
    <name type="scientific">Neogemmobacter tilapiae</name>
    <dbReference type="NCBI Taxonomy" id="875041"/>
    <lineage>
        <taxon>Bacteria</taxon>
        <taxon>Pseudomonadati</taxon>
        <taxon>Pseudomonadota</taxon>
        <taxon>Alphaproteobacteria</taxon>
        <taxon>Rhodobacterales</taxon>
        <taxon>Paracoccaceae</taxon>
        <taxon>Neogemmobacter</taxon>
    </lineage>
</organism>
<dbReference type="PANTHER" id="PTHR32552:SF68">
    <property type="entry name" value="FERRICHROME OUTER MEMBRANE TRANSPORTER_PHAGE RECEPTOR"/>
    <property type="match status" value="1"/>
</dbReference>
<feature type="chain" id="PRO_5037242216" evidence="16">
    <location>
        <begin position="28"/>
        <end position="716"/>
    </location>
</feature>
<dbReference type="InterPro" id="IPR010105">
    <property type="entry name" value="TonB_sidphr_rcpt"/>
</dbReference>
<dbReference type="Pfam" id="PF00593">
    <property type="entry name" value="TonB_dep_Rec_b-barrel"/>
    <property type="match status" value="1"/>
</dbReference>
<dbReference type="InterPro" id="IPR036942">
    <property type="entry name" value="Beta-barrel_TonB_sf"/>
</dbReference>
<evidence type="ECO:0000256" key="2">
    <source>
        <dbReference type="ARBA" id="ARBA00009810"/>
    </source>
</evidence>
<dbReference type="GO" id="GO:0015891">
    <property type="term" value="P:siderophore transport"/>
    <property type="evidence" value="ECO:0007669"/>
    <property type="project" value="InterPro"/>
</dbReference>
<keyword evidence="6 14" id="KW-0812">Transmembrane</keyword>
<keyword evidence="13 14" id="KW-0998">Cell outer membrane</keyword>
<evidence type="ECO:0000313" key="20">
    <source>
        <dbReference type="Proteomes" id="UP000638981"/>
    </source>
</evidence>
<evidence type="ECO:0000256" key="7">
    <source>
        <dbReference type="ARBA" id="ARBA00022729"/>
    </source>
</evidence>
<keyword evidence="20" id="KW-1185">Reference proteome</keyword>
<evidence type="ECO:0000256" key="1">
    <source>
        <dbReference type="ARBA" id="ARBA00004571"/>
    </source>
</evidence>
<dbReference type="CDD" id="cd01347">
    <property type="entry name" value="ligand_gated_channel"/>
    <property type="match status" value="1"/>
</dbReference>
<evidence type="ECO:0000256" key="8">
    <source>
        <dbReference type="ARBA" id="ARBA00023004"/>
    </source>
</evidence>
<reference evidence="19" key="1">
    <citation type="journal article" date="2014" name="Int. J. Syst. Evol. Microbiol.">
        <title>Complete genome sequence of Corynebacterium casei LMG S-19264T (=DSM 44701T), isolated from a smear-ripened cheese.</title>
        <authorList>
            <consortium name="US DOE Joint Genome Institute (JGI-PGF)"/>
            <person name="Walter F."/>
            <person name="Albersmeier A."/>
            <person name="Kalinowski J."/>
            <person name="Ruckert C."/>
        </authorList>
    </citation>
    <scope>NUCLEOTIDE SEQUENCE</scope>
    <source>
        <strain evidence="19">KCTC 23310</strain>
    </source>
</reference>
<keyword evidence="3 14" id="KW-0813">Transport</keyword>
<dbReference type="Gene3D" id="2.40.170.20">
    <property type="entry name" value="TonB-dependent receptor, beta-barrel domain"/>
    <property type="match status" value="1"/>
</dbReference>
<dbReference type="InterPro" id="IPR037066">
    <property type="entry name" value="Plug_dom_sf"/>
</dbReference>
<evidence type="ECO:0000259" key="18">
    <source>
        <dbReference type="Pfam" id="PF07715"/>
    </source>
</evidence>
<dbReference type="SUPFAM" id="SSF56935">
    <property type="entry name" value="Porins"/>
    <property type="match status" value="1"/>
</dbReference>
<dbReference type="NCBIfam" id="TIGR01783">
    <property type="entry name" value="TonB-siderophor"/>
    <property type="match status" value="1"/>
</dbReference>
<comment type="subcellular location">
    <subcellularLocation>
        <location evidence="1 14">Cell outer membrane</location>
        <topology evidence="1 14">Multi-pass membrane protein</topology>
    </subcellularLocation>
</comment>
<dbReference type="Gene3D" id="2.170.130.10">
    <property type="entry name" value="TonB-dependent receptor, plug domain"/>
    <property type="match status" value="1"/>
</dbReference>
<evidence type="ECO:0000313" key="19">
    <source>
        <dbReference type="EMBL" id="GHC60322.1"/>
    </source>
</evidence>
<keyword evidence="12" id="KW-0675">Receptor</keyword>
<dbReference type="Pfam" id="PF07715">
    <property type="entry name" value="Plug"/>
    <property type="match status" value="1"/>
</dbReference>
<evidence type="ECO:0000256" key="4">
    <source>
        <dbReference type="ARBA" id="ARBA00022452"/>
    </source>
</evidence>
<evidence type="ECO:0000256" key="5">
    <source>
        <dbReference type="ARBA" id="ARBA00022496"/>
    </source>
</evidence>
<evidence type="ECO:0000256" key="16">
    <source>
        <dbReference type="SAM" id="SignalP"/>
    </source>
</evidence>
<dbReference type="EMBL" id="BMYJ01000007">
    <property type="protein sequence ID" value="GHC60322.1"/>
    <property type="molecule type" value="Genomic_DNA"/>
</dbReference>
<evidence type="ECO:0000256" key="15">
    <source>
        <dbReference type="RuleBase" id="RU003357"/>
    </source>
</evidence>
<keyword evidence="5" id="KW-0410">Iron transport</keyword>
<dbReference type="PANTHER" id="PTHR32552">
    <property type="entry name" value="FERRICHROME IRON RECEPTOR-RELATED"/>
    <property type="match status" value="1"/>
</dbReference>
<keyword evidence="4 14" id="KW-1134">Transmembrane beta strand</keyword>
<proteinExistence type="inferred from homology"/>
<comment type="similarity">
    <text evidence="2 14 15">Belongs to the TonB-dependent receptor family.</text>
</comment>
<keyword evidence="9" id="KW-0406">Ion transport</keyword>
<sequence>MTRFPILARLLGQTAMIALTLPSLAWAQETDLETITVTGGGSATGPVTTADTATLTGLKSATPISEVPQSVSVVPAATLAATNAAKLDGALAYVAGVVGQPYGFDSDTNWAFIRGFAATATGVYQDGLQNFSYGFGGFYVDPLLVERIEVLKGPASVLYGGSNPGGLLNYVTKRPTGVVGKTVEVGVDEQGRAWLSYDQNSVTSGGSAYRFTGKVQRVDGHGAFDAGLTGVVGAGFSTTLQDGSDVTLLFNYTNMREDHVGGAWLPYVGTVEDAPFGKIDREFNTGEAAEDWYKRDQAMATLIWEKGIGAWKVSNTTRLSWADVDESSVYAYGYAGFSPTPTDADNTLSRIFFQHQTQTDSILSDTRGETTFNTGGAEHRFMVGVDLKYFHMDQVQASVAFPAAATGLSVTDPNYGAVQPATTPYIDQGLTQKQAGLYVQDQIRWGDGWIATLNGRLDYVDTSTGVNAATGAEGLSSHETELSWRAGIAKTLPGGWTPYLTAGTYFNPQIVNDVNGNDISPETGEQIEAGLKWSPNDSTLLTLAVFEINRKNISQSVWNGAGYDYYQIGAVRSRGIELEGRGEIAKGLIVSGALTSMDVQVTDDVDATLIGKTPYATAQEMASIKVEWSPESMKGLTLTGGARWTGSSWADNANTQKVPGVTLFDVGASYEFGQNWKANLAVSNVTDKTYVSSCQTAFSCFYGEGRTASISLTHSF</sequence>
<keyword evidence="10 15" id="KW-0798">TonB box</keyword>
<evidence type="ECO:0000256" key="13">
    <source>
        <dbReference type="ARBA" id="ARBA00023237"/>
    </source>
</evidence>
<evidence type="ECO:0000256" key="9">
    <source>
        <dbReference type="ARBA" id="ARBA00023065"/>
    </source>
</evidence>
<evidence type="ECO:0000259" key="17">
    <source>
        <dbReference type="Pfam" id="PF00593"/>
    </source>
</evidence>
<dbReference type="PROSITE" id="PS52016">
    <property type="entry name" value="TONB_DEPENDENT_REC_3"/>
    <property type="match status" value="1"/>
</dbReference>
<protein>
    <submittedName>
        <fullName evidence="19">Ligand-gated channel</fullName>
    </submittedName>
</protein>
<name>A0A918TSU3_9RHOB</name>
<keyword evidence="7 16" id="KW-0732">Signal</keyword>
<dbReference type="InterPro" id="IPR039426">
    <property type="entry name" value="TonB-dep_rcpt-like"/>
</dbReference>
<evidence type="ECO:0000256" key="11">
    <source>
        <dbReference type="ARBA" id="ARBA00023136"/>
    </source>
</evidence>
<feature type="signal peptide" evidence="16">
    <location>
        <begin position="1"/>
        <end position="27"/>
    </location>
</feature>
<dbReference type="InterPro" id="IPR000531">
    <property type="entry name" value="Beta-barrel_TonB"/>
</dbReference>